<evidence type="ECO:0008006" key="4">
    <source>
        <dbReference type="Google" id="ProtNLM"/>
    </source>
</evidence>
<evidence type="ECO:0000313" key="3">
    <source>
        <dbReference type="Proteomes" id="UP000288669"/>
    </source>
</evidence>
<dbReference type="AlphaFoldDB" id="A0A430AF21"/>
<protein>
    <recommendedName>
        <fullName evidence="4">DUF1310 domain-containing protein</fullName>
    </recommendedName>
</protein>
<keyword evidence="3" id="KW-1185">Reference proteome</keyword>
<reference evidence="2 3" key="1">
    <citation type="submission" date="2017-05" db="EMBL/GenBank/DDBJ databases">
        <title>Vagococcus spp. assemblies.</title>
        <authorList>
            <person name="Gulvik C.A."/>
        </authorList>
    </citation>
    <scope>NUCLEOTIDE SEQUENCE [LARGE SCALE GENOMIC DNA]</scope>
    <source>
        <strain evidence="2 3">DSM 24756</strain>
    </source>
</reference>
<proteinExistence type="predicted"/>
<dbReference type="OrthoDB" id="2193136at2"/>
<comment type="caution">
    <text evidence="2">The sequence shown here is derived from an EMBL/GenBank/DDBJ whole genome shotgun (WGS) entry which is preliminary data.</text>
</comment>
<organism evidence="2 3">
    <name type="scientific">Vagococcus entomophilus</name>
    <dbReference type="NCBI Taxonomy" id="1160095"/>
    <lineage>
        <taxon>Bacteria</taxon>
        <taxon>Bacillati</taxon>
        <taxon>Bacillota</taxon>
        <taxon>Bacilli</taxon>
        <taxon>Lactobacillales</taxon>
        <taxon>Enterococcaceae</taxon>
        <taxon>Vagococcus</taxon>
    </lineage>
</organism>
<keyword evidence="1" id="KW-0472">Membrane</keyword>
<dbReference type="RefSeq" id="WP_126826552.1">
    <property type="nucleotide sequence ID" value="NZ_JBHLWU010000003.1"/>
</dbReference>
<sequence length="131" mass="15010">MKKKKWIWLILGVMIILGFIGGKVYMDKREGQSKKELIEVERQSVKALKNTFENIKEVNIQKIGYNSMTGSYRMLVTMINIEGKSAIFSYGFVKDNSEIDTYVLSNIEVQKEGKTTDKIKVIYSNGEEGEI</sequence>
<keyword evidence="1" id="KW-1133">Transmembrane helix</keyword>
<keyword evidence="1" id="KW-0812">Transmembrane</keyword>
<feature type="transmembrane region" description="Helical" evidence="1">
    <location>
        <begin position="6"/>
        <end position="26"/>
    </location>
</feature>
<dbReference type="Proteomes" id="UP000288669">
    <property type="component" value="Unassembled WGS sequence"/>
</dbReference>
<gene>
    <name evidence="2" type="ORF">CBF30_10700</name>
</gene>
<accession>A0A430AF21</accession>
<dbReference type="EMBL" id="NGJZ01000004">
    <property type="protein sequence ID" value="RSU06177.1"/>
    <property type="molecule type" value="Genomic_DNA"/>
</dbReference>
<evidence type="ECO:0000313" key="2">
    <source>
        <dbReference type="EMBL" id="RSU06177.1"/>
    </source>
</evidence>
<evidence type="ECO:0000256" key="1">
    <source>
        <dbReference type="SAM" id="Phobius"/>
    </source>
</evidence>
<name>A0A430AF21_9ENTE</name>